<dbReference type="GO" id="GO:0008610">
    <property type="term" value="P:lipid biosynthetic process"/>
    <property type="evidence" value="ECO:0007669"/>
    <property type="project" value="InterPro"/>
</dbReference>
<dbReference type="SUPFAM" id="SSF53335">
    <property type="entry name" value="S-adenosyl-L-methionine-dependent methyltransferases"/>
    <property type="match status" value="1"/>
</dbReference>
<evidence type="ECO:0000256" key="3">
    <source>
        <dbReference type="ARBA" id="ARBA00022679"/>
    </source>
</evidence>
<reference evidence="8" key="1">
    <citation type="submission" date="2015-07" db="EMBL/GenBank/DDBJ databases">
        <title>Draft genome sequence of Streptomyces sp. CMAA 1322, a bacterium isolated from Caatinga biome, from dry forest semiarid of Brazil.</title>
        <authorList>
            <person name="Santos S.N."/>
            <person name="Gacesa R."/>
            <person name="Taketani R.G."/>
            <person name="Long P.F."/>
            <person name="Melo I.S."/>
        </authorList>
    </citation>
    <scope>NUCLEOTIDE SEQUENCE [LARGE SCALE GENOMIC DNA]</scope>
    <source>
        <strain evidence="8">CMAA 1322</strain>
    </source>
</reference>
<evidence type="ECO:0000256" key="5">
    <source>
        <dbReference type="ARBA" id="ARBA00023098"/>
    </source>
</evidence>
<gene>
    <name evidence="7" type="ORF">AC230_04565</name>
</gene>
<evidence type="ECO:0000256" key="1">
    <source>
        <dbReference type="ARBA" id="ARBA00010815"/>
    </source>
</evidence>
<keyword evidence="2" id="KW-0489">Methyltransferase</keyword>
<evidence type="ECO:0000256" key="4">
    <source>
        <dbReference type="ARBA" id="ARBA00022691"/>
    </source>
</evidence>
<name>A0A0K9XKG4_9ACTN</name>
<evidence type="ECO:0000313" key="7">
    <source>
        <dbReference type="EMBL" id="KNB53864.1"/>
    </source>
</evidence>
<keyword evidence="8" id="KW-1185">Reference proteome</keyword>
<evidence type="ECO:0008006" key="9">
    <source>
        <dbReference type="Google" id="ProtNLM"/>
    </source>
</evidence>
<protein>
    <recommendedName>
        <fullName evidence="9">Cyclopropane-fatty-acyl-phospholipid synthase</fullName>
    </recommendedName>
</protein>
<dbReference type="STRING" id="1678637.AC230_04565"/>
<feature type="region of interest" description="Disordered" evidence="6">
    <location>
        <begin position="412"/>
        <end position="435"/>
    </location>
</feature>
<comment type="similarity">
    <text evidence="1">Belongs to the CFA/CMAS family.</text>
</comment>
<dbReference type="PANTHER" id="PTHR43667">
    <property type="entry name" value="CYCLOPROPANE-FATTY-ACYL-PHOSPHOLIPID SYNTHASE"/>
    <property type="match status" value="1"/>
</dbReference>
<dbReference type="GO" id="GO:0008168">
    <property type="term" value="F:methyltransferase activity"/>
    <property type="evidence" value="ECO:0007669"/>
    <property type="project" value="UniProtKB-KW"/>
</dbReference>
<organism evidence="7 8">
    <name type="scientific">Streptomyces caatingaensis</name>
    <dbReference type="NCBI Taxonomy" id="1678637"/>
    <lineage>
        <taxon>Bacteria</taxon>
        <taxon>Bacillati</taxon>
        <taxon>Actinomycetota</taxon>
        <taxon>Actinomycetes</taxon>
        <taxon>Kitasatosporales</taxon>
        <taxon>Streptomycetaceae</taxon>
        <taxon>Streptomyces</taxon>
    </lineage>
</organism>
<dbReference type="CDD" id="cd02440">
    <property type="entry name" value="AdoMet_MTases"/>
    <property type="match status" value="1"/>
</dbReference>
<dbReference type="InterPro" id="IPR003333">
    <property type="entry name" value="CMAS"/>
</dbReference>
<dbReference type="EMBL" id="LFXA01000002">
    <property type="protein sequence ID" value="KNB53864.1"/>
    <property type="molecule type" value="Genomic_DNA"/>
</dbReference>
<dbReference type="Gene3D" id="3.40.50.150">
    <property type="entry name" value="Vaccinia Virus protein VP39"/>
    <property type="match status" value="1"/>
</dbReference>
<dbReference type="RefSeq" id="WP_049714597.1">
    <property type="nucleotide sequence ID" value="NZ_LFXA01000002.1"/>
</dbReference>
<keyword evidence="4" id="KW-0949">S-adenosyl-L-methionine</keyword>
<evidence type="ECO:0000256" key="2">
    <source>
        <dbReference type="ARBA" id="ARBA00022603"/>
    </source>
</evidence>
<keyword evidence="5" id="KW-0443">Lipid metabolism</keyword>
<comment type="caution">
    <text evidence="7">The sequence shown here is derived from an EMBL/GenBank/DDBJ whole genome shotgun (WGS) entry which is preliminary data.</text>
</comment>
<feature type="compositionally biased region" description="Basic residues" evidence="6">
    <location>
        <begin position="414"/>
        <end position="426"/>
    </location>
</feature>
<dbReference type="AlphaFoldDB" id="A0A0K9XKG4"/>
<evidence type="ECO:0000313" key="8">
    <source>
        <dbReference type="Proteomes" id="UP000037288"/>
    </source>
</evidence>
<dbReference type="OrthoDB" id="9782855at2"/>
<dbReference type="GO" id="GO:0032259">
    <property type="term" value="P:methylation"/>
    <property type="evidence" value="ECO:0007669"/>
    <property type="project" value="UniProtKB-KW"/>
</dbReference>
<dbReference type="PANTHER" id="PTHR43667:SF1">
    <property type="entry name" value="CYCLOPROPANE-FATTY-ACYL-PHOSPHOLIPID SYNTHASE"/>
    <property type="match status" value="1"/>
</dbReference>
<keyword evidence="3" id="KW-0808">Transferase</keyword>
<accession>A0A0K9XKG4</accession>
<proteinExistence type="inferred from homology"/>
<dbReference type="InterPro" id="IPR050723">
    <property type="entry name" value="CFA/CMAS"/>
</dbReference>
<dbReference type="Pfam" id="PF02353">
    <property type="entry name" value="CMAS"/>
    <property type="match status" value="1"/>
</dbReference>
<evidence type="ECO:0000256" key="6">
    <source>
        <dbReference type="SAM" id="MobiDB-lite"/>
    </source>
</evidence>
<dbReference type="InterPro" id="IPR029063">
    <property type="entry name" value="SAM-dependent_MTases_sf"/>
</dbReference>
<dbReference type="PIRSF" id="PIRSF003085">
    <property type="entry name" value="CMAS"/>
    <property type="match status" value="1"/>
</dbReference>
<sequence length="435" mass="48033">MAVHTTTASELAELLRRRLGGSSRIGVRAWDGTRAGPEHAPVLVVHTPRAVTRMLYRPGQLGLARALVLGEADVEGDLTEFLRRAPRAVLGVAPGPGEVLHALATARRLRVPPLPPRPPRQEVHRRLRPAAAVAHHYDMSDSFYRLVLGPGMVYSCAYWTAPPHGDGPGDGLSEAQRAKLDLVCRKLRLGPGTRLLDAGCGWGALTRHAVRHYGATAVAVTLSPAQARHTRRMLEREGLAGRADVRHGDFRDLTDGPYDAIACLEISHHVPRHRLAGYSAVLHRLLAPGGLLLDQHVSVRHDNQALRRSAFLRSYVFPDLHVAPLHRTLGHYERAGFEIADVENLRDHFALTFRAWSRNLEGNWDRAVQLVGPVRARAWRLYMAALTVAQESGWSGVNHVLAQRPCAAPGIRAVPRRNHPPLRRTHYPAGHDRPN</sequence>
<dbReference type="Proteomes" id="UP000037288">
    <property type="component" value="Unassembled WGS sequence"/>
</dbReference>
<dbReference type="PATRIC" id="fig|1678637.3.peg.997"/>